<proteinExistence type="predicted"/>
<name>Q5QM31_ORYSJ</name>
<organism evidence="2">
    <name type="scientific">Oryza sativa subsp. japonica</name>
    <name type="common">Rice</name>
    <dbReference type="NCBI Taxonomy" id="39947"/>
    <lineage>
        <taxon>Eukaryota</taxon>
        <taxon>Viridiplantae</taxon>
        <taxon>Streptophyta</taxon>
        <taxon>Embryophyta</taxon>
        <taxon>Tracheophyta</taxon>
        <taxon>Spermatophyta</taxon>
        <taxon>Magnoliopsida</taxon>
        <taxon>Liliopsida</taxon>
        <taxon>Poales</taxon>
        <taxon>Poaceae</taxon>
        <taxon>BOP clade</taxon>
        <taxon>Oryzoideae</taxon>
        <taxon>Oryzeae</taxon>
        <taxon>Oryzinae</taxon>
        <taxon>Oryza</taxon>
        <taxon>Oryza sativa</taxon>
    </lineage>
</organism>
<protein>
    <submittedName>
        <fullName evidence="2">Uncharacterized protein</fullName>
    </submittedName>
</protein>
<sequence length="239" mass="25579">MEERDLVAVVDHPHAPRCCRPSPRSMPRRPLPREESCRALAGSMGKLATPRRRRGALTPHDVPTLSRRGQGSGEARKTRMDLSSICRRAASSATSPRPPHSTLRRSEERGGVVEEKRMGEGGDGEWHRLAPAGKEKGRSGESLPSLPEARSGHPAGAVAAWGRHSARLHEEHVARGSARSLGTATAPKEGGEARRPEKGRGAAGDMEKASNVKLVASIILLVSSSYVTVPSSAIWVAHC</sequence>
<accession>Q5QM31</accession>
<evidence type="ECO:0000256" key="1">
    <source>
        <dbReference type="SAM" id="MobiDB-lite"/>
    </source>
</evidence>
<evidence type="ECO:0000313" key="2">
    <source>
        <dbReference type="EMBL" id="BAD73532.1"/>
    </source>
</evidence>
<dbReference type="EMBL" id="AP003374">
    <property type="protein sequence ID" value="BAD73532.1"/>
    <property type="molecule type" value="Genomic_DNA"/>
</dbReference>
<feature type="compositionally biased region" description="Basic and acidic residues" evidence="1">
    <location>
        <begin position="104"/>
        <end position="139"/>
    </location>
</feature>
<feature type="region of interest" description="Disordered" evidence="1">
    <location>
        <begin position="14"/>
        <end position="207"/>
    </location>
</feature>
<dbReference type="AlphaFoldDB" id="Q5QM31"/>
<feature type="compositionally biased region" description="Basic and acidic residues" evidence="1">
    <location>
        <begin position="189"/>
        <end position="207"/>
    </location>
</feature>
<gene>
    <name evidence="2" type="primary">OJ1117_G01.22</name>
</gene>
<dbReference type="Proteomes" id="UP000817658">
    <property type="component" value="Chromosome 1"/>
</dbReference>
<feature type="compositionally biased region" description="Low complexity" evidence="1">
    <location>
        <begin position="16"/>
        <end position="25"/>
    </location>
</feature>
<reference evidence="2" key="1">
    <citation type="journal article" date="2002" name="Nature">
        <title>The genome sequence and structure of rice chromosome 1.</title>
        <authorList>
            <person name="Sasaki T."/>
            <person name="Matsumoto T."/>
            <person name="Yamamoto K."/>
            <person name="Sakata K."/>
            <person name="Baba T."/>
            <person name="Katayose Y."/>
            <person name="Wu J."/>
            <person name="Niimura Y."/>
            <person name="Cheng Z."/>
            <person name="Nagamura Y."/>
            <person name="Antonio B.A."/>
            <person name="Kanamori H."/>
            <person name="Hosokawa S."/>
            <person name="Masukawa M."/>
            <person name="Arikawa K."/>
            <person name="Chiden Y."/>
            <person name="Hayashi M."/>
            <person name="Okamoto M."/>
            <person name="Ando T."/>
            <person name="Aoki H."/>
            <person name="Arita K."/>
            <person name="Hamada M."/>
            <person name="Harada C."/>
            <person name="Hijishita S."/>
            <person name="Honda M."/>
            <person name="Ichikawa Y."/>
            <person name="Idonuma A."/>
            <person name="Iijima M."/>
            <person name="Ikeda M."/>
            <person name="Ikeno M."/>
            <person name="Itoh S."/>
            <person name="Itoh T."/>
            <person name="Itoh Y."/>
            <person name="Itoh Y."/>
            <person name="Iwabuchi A."/>
            <person name="Kamiya K."/>
            <person name="Karasawa W."/>
            <person name="Katagiri S."/>
            <person name="Kikuta A."/>
            <person name="Kobayashi N."/>
            <person name="Kono I."/>
            <person name="Machita K."/>
            <person name="Maehara T."/>
            <person name="Mizuno H."/>
            <person name="Mizubayashi T."/>
            <person name="Mukai Y."/>
            <person name="Nagasaki H."/>
            <person name="Nakashima M."/>
            <person name="Nakama Y."/>
            <person name="Nakamichi Y."/>
            <person name="Nakamura M."/>
            <person name="Namiki N."/>
            <person name="Negishi M."/>
            <person name="Ohta I."/>
            <person name="Ono N."/>
            <person name="Saji S."/>
            <person name="Sakai K."/>
            <person name="Shibata M."/>
            <person name="Shimokawa T."/>
            <person name="Shomura A."/>
            <person name="Song J."/>
            <person name="Takazaki Y."/>
            <person name="Terasawa K."/>
            <person name="Tsuji K."/>
            <person name="Waki K."/>
            <person name="Yamagata H."/>
            <person name="Yamane H."/>
            <person name="Yoshiki S."/>
            <person name="Yoshihara R."/>
            <person name="Yukawa K."/>
            <person name="Zhong H."/>
            <person name="Iwama H."/>
            <person name="Endo T."/>
            <person name="Ito H."/>
            <person name="Hahn J.H."/>
            <person name="Kim H.I."/>
            <person name="Eun M.Y."/>
            <person name="Yano M."/>
            <person name="Jiang J."/>
            <person name="Gojobori T."/>
        </authorList>
    </citation>
    <scope>NUCLEOTIDE SEQUENCE [LARGE SCALE GENOMIC DNA]</scope>
</reference>